<dbReference type="AlphaFoldDB" id="A0A8J2XA95"/>
<sequence length="374" mass="40633">MKIAVIGSGIVGASIAYHLAKKGAEVVIVDDGREGRATNAGAGIVFPWDKTRGNDWFAIAKAGTLYYSTLITELKDLGETDVGFKKAGALLVSPDMEQQAKKQKLLESRRKEIPEIGDVVRLSYREARNLFPLLHPDLHAVYVSSGYRVDGNLLRGALERAGQEYGVILKNGNAALLLENGNVKGVIVNREKIYADIVVVAAGAWAPDIIHKLGMKLMIEPQRGQIIHIKLDEQDTSNWPIILPDNDYYLLAFDDHRVVAGATRETNSGFDYRVTVGGVQEVISEALSMAPGLKEGTLHEIRIGFRPMASDGLPLLGGLGPYSNLLIAAGTGPYGLTMGPYIGKLAAEIVMDRKTEIDLSPYDPMRAVEVLEEV</sequence>
<dbReference type="Gene3D" id="3.30.9.10">
    <property type="entry name" value="D-Amino Acid Oxidase, subunit A, domain 2"/>
    <property type="match status" value="1"/>
</dbReference>
<evidence type="ECO:0000256" key="4">
    <source>
        <dbReference type="ARBA" id="ARBA00023002"/>
    </source>
</evidence>
<dbReference type="GO" id="GO:0005737">
    <property type="term" value="C:cytoplasm"/>
    <property type="evidence" value="ECO:0007669"/>
    <property type="project" value="TreeGrafter"/>
</dbReference>
<comment type="similarity">
    <text evidence="2">Belongs to the DadA oxidoreductase family.</text>
</comment>
<reference evidence="6" key="1">
    <citation type="journal article" date="2014" name="Int. J. Syst. Evol. Microbiol.">
        <title>Complete genome sequence of Corynebacterium casei LMG S-19264T (=DSM 44701T), isolated from a smear-ripened cheese.</title>
        <authorList>
            <consortium name="US DOE Joint Genome Institute (JGI-PGF)"/>
            <person name="Walter F."/>
            <person name="Albersmeier A."/>
            <person name="Kalinowski J."/>
            <person name="Ruckert C."/>
        </authorList>
    </citation>
    <scope>NUCLEOTIDE SEQUENCE</scope>
    <source>
        <strain evidence="6">CGMCC 1.12360</strain>
    </source>
</reference>
<proteinExistence type="inferred from homology"/>
<dbReference type="PANTHER" id="PTHR13847:SF286">
    <property type="entry name" value="D-AMINO ACID DEHYDROGENASE"/>
    <property type="match status" value="1"/>
</dbReference>
<dbReference type="EMBL" id="BMEV01000080">
    <property type="protein sequence ID" value="GFZ88334.1"/>
    <property type="molecule type" value="Genomic_DNA"/>
</dbReference>
<name>A0A8J2XA95_9BACI</name>
<comment type="cofactor">
    <cofactor evidence="1">
        <name>FAD</name>
        <dbReference type="ChEBI" id="CHEBI:57692"/>
    </cofactor>
</comment>
<dbReference type="SUPFAM" id="SSF54373">
    <property type="entry name" value="FAD-linked reductases, C-terminal domain"/>
    <property type="match status" value="1"/>
</dbReference>
<dbReference type="Pfam" id="PF01266">
    <property type="entry name" value="DAO"/>
    <property type="match status" value="1"/>
</dbReference>
<evidence type="ECO:0000259" key="5">
    <source>
        <dbReference type="Pfam" id="PF01266"/>
    </source>
</evidence>
<protein>
    <submittedName>
        <fullName evidence="6">Oxidoreductase</fullName>
    </submittedName>
</protein>
<organism evidence="6 7">
    <name type="scientific">Compostibacillus humi</name>
    <dbReference type="NCBI Taxonomy" id="1245525"/>
    <lineage>
        <taxon>Bacteria</taxon>
        <taxon>Bacillati</taxon>
        <taxon>Bacillota</taxon>
        <taxon>Bacilli</taxon>
        <taxon>Bacillales</taxon>
        <taxon>Bacillaceae</taxon>
        <taxon>Compostibacillus</taxon>
    </lineage>
</organism>
<dbReference type="InterPro" id="IPR006076">
    <property type="entry name" value="FAD-dep_OxRdtase"/>
</dbReference>
<keyword evidence="7" id="KW-1185">Reference proteome</keyword>
<feature type="domain" description="FAD dependent oxidoreductase" evidence="5">
    <location>
        <begin position="2"/>
        <end position="348"/>
    </location>
</feature>
<dbReference type="InterPro" id="IPR036188">
    <property type="entry name" value="FAD/NAD-bd_sf"/>
</dbReference>
<gene>
    <name evidence="6" type="ORF">GCM10010978_29920</name>
</gene>
<accession>A0A8J2XA95</accession>
<evidence type="ECO:0000313" key="7">
    <source>
        <dbReference type="Proteomes" id="UP000602050"/>
    </source>
</evidence>
<dbReference type="GO" id="GO:0016491">
    <property type="term" value="F:oxidoreductase activity"/>
    <property type="evidence" value="ECO:0007669"/>
    <property type="project" value="UniProtKB-KW"/>
</dbReference>
<evidence type="ECO:0000256" key="1">
    <source>
        <dbReference type="ARBA" id="ARBA00001974"/>
    </source>
</evidence>
<dbReference type="SUPFAM" id="SSF51905">
    <property type="entry name" value="FAD/NAD(P)-binding domain"/>
    <property type="match status" value="1"/>
</dbReference>
<reference evidence="6" key="2">
    <citation type="submission" date="2020-09" db="EMBL/GenBank/DDBJ databases">
        <authorList>
            <person name="Sun Q."/>
            <person name="Zhou Y."/>
        </authorList>
    </citation>
    <scope>NUCLEOTIDE SEQUENCE</scope>
    <source>
        <strain evidence="6">CGMCC 1.12360</strain>
    </source>
</reference>
<evidence type="ECO:0000256" key="3">
    <source>
        <dbReference type="ARBA" id="ARBA00022630"/>
    </source>
</evidence>
<evidence type="ECO:0000313" key="6">
    <source>
        <dbReference type="EMBL" id="GFZ88334.1"/>
    </source>
</evidence>
<dbReference type="RefSeq" id="WP_188393220.1">
    <property type="nucleotide sequence ID" value="NZ_BMEV01000080.1"/>
</dbReference>
<keyword evidence="3" id="KW-0285">Flavoprotein</keyword>
<dbReference type="Proteomes" id="UP000602050">
    <property type="component" value="Unassembled WGS sequence"/>
</dbReference>
<comment type="caution">
    <text evidence="6">The sequence shown here is derived from an EMBL/GenBank/DDBJ whole genome shotgun (WGS) entry which is preliminary data.</text>
</comment>
<dbReference type="PANTHER" id="PTHR13847">
    <property type="entry name" value="SARCOSINE DEHYDROGENASE-RELATED"/>
    <property type="match status" value="1"/>
</dbReference>
<dbReference type="Gene3D" id="3.50.50.60">
    <property type="entry name" value="FAD/NAD(P)-binding domain"/>
    <property type="match status" value="1"/>
</dbReference>
<keyword evidence="4" id="KW-0560">Oxidoreductase</keyword>
<evidence type="ECO:0000256" key="2">
    <source>
        <dbReference type="ARBA" id="ARBA00009410"/>
    </source>
</evidence>